<accession>A0A399E1E3</accession>
<reference evidence="2 3" key="1">
    <citation type="submission" date="2018-08" db="EMBL/GenBank/DDBJ databases">
        <title>Meiothermus cateniformans JCM 15151 genome sequencing project.</title>
        <authorList>
            <person name="Da Costa M.S."/>
            <person name="Albuquerque L."/>
            <person name="Raposo P."/>
            <person name="Froufe H.J.C."/>
            <person name="Barroso C.S."/>
            <person name="Egas C."/>
        </authorList>
    </citation>
    <scope>NUCLEOTIDE SEQUENCE [LARGE SCALE GENOMIC DNA]</scope>
    <source>
        <strain evidence="2 3">JCM 15151</strain>
    </source>
</reference>
<dbReference type="RefSeq" id="WP_027886768.1">
    <property type="nucleotide sequence ID" value="NZ_JBHSXZ010000007.1"/>
</dbReference>
<dbReference type="PANTHER" id="PTHR34599">
    <property type="entry name" value="PEROXIDASE-RELATED"/>
    <property type="match status" value="1"/>
</dbReference>
<name>A0A399E1E3_9DEIN</name>
<evidence type="ECO:0000313" key="3">
    <source>
        <dbReference type="Proteomes" id="UP000266089"/>
    </source>
</evidence>
<dbReference type="AlphaFoldDB" id="A0A399E1E3"/>
<dbReference type="CDD" id="cd03398">
    <property type="entry name" value="PAP2_haloperoxidase"/>
    <property type="match status" value="1"/>
</dbReference>
<dbReference type="PANTHER" id="PTHR34599:SF1">
    <property type="entry name" value="PHOSPHATIDIC ACID PHOSPHATASE TYPE 2_HALOPEROXIDASE DOMAIN-CONTAINING PROTEIN"/>
    <property type="match status" value="1"/>
</dbReference>
<dbReference type="InterPro" id="IPR036938">
    <property type="entry name" value="PAP2/HPO_sf"/>
</dbReference>
<dbReference type="Proteomes" id="UP000266089">
    <property type="component" value="Unassembled WGS sequence"/>
</dbReference>
<dbReference type="Pfam" id="PF01569">
    <property type="entry name" value="PAP2"/>
    <property type="match status" value="1"/>
</dbReference>
<dbReference type="EMBL" id="QWKX01000016">
    <property type="protein sequence ID" value="RIH78325.1"/>
    <property type="molecule type" value="Genomic_DNA"/>
</dbReference>
<dbReference type="Gene3D" id="1.10.606.20">
    <property type="match status" value="1"/>
</dbReference>
<dbReference type="InterPro" id="IPR052559">
    <property type="entry name" value="V-haloperoxidase"/>
</dbReference>
<gene>
    <name evidence="2" type="ORF">Mcate_00915</name>
</gene>
<dbReference type="InterPro" id="IPR000326">
    <property type="entry name" value="PAP2/HPO"/>
</dbReference>
<dbReference type="OrthoDB" id="7793240at2"/>
<sequence length="403" mass="44781">MRILLWVLVLVGCWGLGQSRAWIATPTPALRGLLEQLEPVEGLPESALSWETLSELQRLELLGIQTQMFSPLRTARALALLSVAIHDALHLTRGRSIEANVLAAYAAQEVMLYLHPTFPNLKDAVRQTAQAIYRQAQIQGWPEPNLKISQALGRQVGLQVVAWGRQDGAARQVIPTYPAPAPGVWVLPLGRPAVEPGWGAVRPIGVAPEALAKAPPPPAWDSPEFARERALFWEEQAKLDEAGRQIADKWAGDPGTVTPAGLWQEAALEILRQRQVDATRAVAILAVLNIAMHNANIACWRDKFTYYVARPEQWVHSFNRRWQPYLRTPRHPSYPSGHSTISGAAATVLKHFFPQEAQTWEAMAREASYSRVIAGIHWFVDGRGGLEQGREVARQVLEALEWP</sequence>
<comment type="caution">
    <text evidence="2">The sequence shown here is derived from an EMBL/GenBank/DDBJ whole genome shotgun (WGS) entry which is preliminary data.</text>
</comment>
<evidence type="ECO:0000313" key="2">
    <source>
        <dbReference type="EMBL" id="RIH78325.1"/>
    </source>
</evidence>
<organism evidence="2 3">
    <name type="scientific">Meiothermus taiwanensis</name>
    <dbReference type="NCBI Taxonomy" id="172827"/>
    <lineage>
        <taxon>Bacteria</taxon>
        <taxon>Thermotogati</taxon>
        <taxon>Deinococcota</taxon>
        <taxon>Deinococci</taxon>
        <taxon>Thermales</taxon>
        <taxon>Thermaceae</taxon>
        <taxon>Meiothermus</taxon>
    </lineage>
</organism>
<feature type="domain" description="Phosphatidic acid phosphatase type 2/haloperoxidase" evidence="1">
    <location>
        <begin position="283"/>
        <end position="387"/>
    </location>
</feature>
<evidence type="ECO:0000259" key="1">
    <source>
        <dbReference type="Pfam" id="PF01569"/>
    </source>
</evidence>
<protein>
    <submittedName>
        <fullName evidence="2">PAP2 superfamily protein</fullName>
    </submittedName>
</protein>
<proteinExistence type="predicted"/>
<dbReference type="SUPFAM" id="SSF48317">
    <property type="entry name" value="Acid phosphatase/Vanadium-dependent haloperoxidase"/>
    <property type="match status" value="1"/>
</dbReference>